<feature type="binding site" evidence="8">
    <location>
        <position position="12"/>
    </location>
    <ligand>
        <name>[4Fe-4S] cluster</name>
        <dbReference type="ChEBI" id="CHEBI:49883"/>
        <label>1</label>
    </ligand>
</feature>
<feature type="binding site" evidence="8">
    <location>
        <position position="48"/>
    </location>
    <ligand>
        <name>[4Fe-4S] cluster</name>
        <dbReference type="ChEBI" id="CHEBI:49883"/>
        <label>1</label>
    </ligand>
</feature>
<keyword evidence="6 8" id="KW-0408">Iron</keyword>
<dbReference type="InterPro" id="IPR006638">
    <property type="entry name" value="Elp3/MiaA/NifB-like_rSAM"/>
</dbReference>
<dbReference type="InterPro" id="IPR020612">
    <property type="entry name" value="Methylthiotransferase_CS"/>
</dbReference>
<dbReference type="SFLD" id="SFLDF00274">
    <property type="entry name" value="ribosomal_protein_S12_methylth"/>
    <property type="match status" value="1"/>
</dbReference>
<dbReference type="AlphaFoldDB" id="A0A0S8FVZ7"/>
<evidence type="ECO:0000256" key="5">
    <source>
        <dbReference type="ARBA" id="ARBA00022723"/>
    </source>
</evidence>
<dbReference type="GO" id="GO:0005829">
    <property type="term" value="C:cytosol"/>
    <property type="evidence" value="ECO:0007669"/>
    <property type="project" value="TreeGrafter"/>
</dbReference>
<dbReference type="PROSITE" id="PS01278">
    <property type="entry name" value="MTTASE_RADICAL"/>
    <property type="match status" value="1"/>
</dbReference>
<dbReference type="SMART" id="SM00729">
    <property type="entry name" value="Elp3"/>
    <property type="match status" value="1"/>
</dbReference>
<dbReference type="InterPro" id="IPR007197">
    <property type="entry name" value="rSAM"/>
</dbReference>
<dbReference type="GO" id="GO:0046872">
    <property type="term" value="F:metal ion binding"/>
    <property type="evidence" value="ECO:0007669"/>
    <property type="project" value="UniProtKB-KW"/>
</dbReference>
<keyword evidence="1 8" id="KW-0004">4Fe-4S</keyword>
<dbReference type="Proteomes" id="UP000051373">
    <property type="component" value="Unassembled WGS sequence"/>
</dbReference>
<dbReference type="InterPro" id="IPR005839">
    <property type="entry name" value="Methylthiotransferase"/>
</dbReference>
<evidence type="ECO:0000256" key="7">
    <source>
        <dbReference type="ARBA" id="ARBA00023014"/>
    </source>
</evidence>
<dbReference type="InterPro" id="IPR013848">
    <property type="entry name" value="Methylthiotransferase_N"/>
</dbReference>
<dbReference type="Pfam" id="PF18693">
    <property type="entry name" value="TRAM_2"/>
    <property type="match status" value="1"/>
</dbReference>
<feature type="domain" description="MTTase N-terminal" evidence="9">
    <location>
        <begin position="3"/>
        <end position="117"/>
    </location>
</feature>
<feature type="binding site" evidence="8">
    <location>
        <position position="145"/>
    </location>
    <ligand>
        <name>[4Fe-4S] cluster</name>
        <dbReference type="ChEBI" id="CHEBI:49883"/>
        <label>2</label>
        <note>4Fe-4S-S-AdoMet</note>
    </ligand>
</feature>
<dbReference type="NCBIfam" id="TIGR01125">
    <property type="entry name" value="30S ribosomal protein S12 methylthiotransferase RimO"/>
    <property type="match status" value="1"/>
</dbReference>
<dbReference type="HAMAP" id="MF_01865">
    <property type="entry name" value="MTTase_RimO"/>
    <property type="match status" value="1"/>
</dbReference>
<dbReference type="Gene3D" id="3.80.30.20">
    <property type="entry name" value="tm_1862 like domain"/>
    <property type="match status" value="1"/>
</dbReference>
<dbReference type="GO" id="GO:0035599">
    <property type="term" value="F:aspartic acid methylthiotransferase activity"/>
    <property type="evidence" value="ECO:0007669"/>
    <property type="project" value="TreeGrafter"/>
</dbReference>
<dbReference type="Pfam" id="PF04055">
    <property type="entry name" value="Radical_SAM"/>
    <property type="match status" value="1"/>
</dbReference>
<dbReference type="InterPro" id="IPR038135">
    <property type="entry name" value="Methylthiotransferase_N_sf"/>
</dbReference>
<evidence type="ECO:0000313" key="11">
    <source>
        <dbReference type="EMBL" id="KPK64848.1"/>
    </source>
</evidence>
<sequence length="425" mass="47687">MPKRVNLISLGCPKNLVDSEKMLGTLGAAGNIVCARPQDSDIIIINTCGFVTPALEETEETIAQVLKDANNGTKVYVVGCAVNRYADTLKTKFPAVSGWFTLEDEAKLIASIETKAAGMDSRLPTTHGYAYLKISDGCSNDCSYCTIPSIKGPHHSTDFNEIIKEAFELVELGIRELIVIGQDTTRYGSDLYGRPRLRELLRELSQIPKVEWLRIMYAHPKTIDQGIIEEIALNKKICKYIDLPIQHINDRLLSVMNRKTSRDDIENILARLKTIDDMSIRTTIIVGFPTETDDEFNELMDFLGEGHFDWVGIFPYYREQGTPAAELRQIPKEVIERRYAEAVSLQQRIINKKNQSRIGSRLEVLVSSREQVFIGHAKCTAPEIDSQILITGEGLKLGGIYEVQITGTKDYDMLGEQVLNKAKEQ</sequence>
<keyword evidence="4 8" id="KW-0949">S-adenosyl-L-methionine</keyword>
<comment type="subcellular location">
    <subcellularLocation>
        <location evidence="8">Cytoplasm</location>
    </subcellularLocation>
</comment>
<organism evidence="11 12">
    <name type="scientific">candidate division WOR_3 bacterium SM23_42</name>
    <dbReference type="NCBI Taxonomy" id="1703779"/>
    <lineage>
        <taxon>Bacteria</taxon>
        <taxon>Bacteria division WOR-3</taxon>
    </lineage>
</organism>
<evidence type="ECO:0000256" key="2">
    <source>
        <dbReference type="ARBA" id="ARBA00022490"/>
    </source>
</evidence>
<dbReference type="PROSITE" id="PS51449">
    <property type="entry name" value="MTTASE_N"/>
    <property type="match status" value="1"/>
</dbReference>
<feature type="domain" description="Radical SAM core" evidence="10">
    <location>
        <begin position="124"/>
        <end position="353"/>
    </location>
</feature>
<protein>
    <recommendedName>
        <fullName evidence="8">Ribosomal protein uS12 methylthiotransferase RimO</fullName>
        <shortName evidence="8">uS12 MTTase</shortName>
        <shortName evidence="8">uS12 methylthiotransferase</shortName>
        <ecNumber evidence="8">2.8.4.4</ecNumber>
    </recommendedName>
    <alternativeName>
        <fullName evidence="8">Ribosomal protein uS12 (aspartate-C(3))-methylthiotransferase</fullName>
    </alternativeName>
    <alternativeName>
        <fullName evidence="8">Ribosome maturation factor RimO</fullName>
    </alternativeName>
</protein>
<proteinExistence type="inferred from homology"/>
<keyword evidence="3 8" id="KW-0808">Transferase</keyword>
<dbReference type="Gene3D" id="2.40.50.140">
    <property type="entry name" value="Nucleic acid-binding proteins"/>
    <property type="match status" value="1"/>
</dbReference>
<dbReference type="CDD" id="cd01335">
    <property type="entry name" value="Radical_SAM"/>
    <property type="match status" value="1"/>
</dbReference>
<dbReference type="InterPro" id="IPR002792">
    <property type="entry name" value="TRAM_dom"/>
</dbReference>
<dbReference type="SFLD" id="SFLDG01061">
    <property type="entry name" value="methylthiotransferase"/>
    <property type="match status" value="1"/>
</dbReference>
<comment type="catalytic activity">
    <reaction evidence="8">
        <text>L-aspartate(89)-[ribosomal protein uS12]-hydrogen + (sulfur carrier)-SH + AH2 + 2 S-adenosyl-L-methionine = 3-methylsulfanyl-L-aspartate(89)-[ribosomal protein uS12]-hydrogen + (sulfur carrier)-H + 5'-deoxyadenosine + L-methionine + A + S-adenosyl-L-homocysteine + 2 H(+)</text>
        <dbReference type="Rhea" id="RHEA:37087"/>
        <dbReference type="Rhea" id="RHEA-COMP:10460"/>
        <dbReference type="Rhea" id="RHEA-COMP:10461"/>
        <dbReference type="Rhea" id="RHEA-COMP:14737"/>
        <dbReference type="Rhea" id="RHEA-COMP:14739"/>
        <dbReference type="ChEBI" id="CHEBI:13193"/>
        <dbReference type="ChEBI" id="CHEBI:15378"/>
        <dbReference type="ChEBI" id="CHEBI:17319"/>
        <dbReference type="ChEBI" id="CHEBI:17499"/>
        <dbReference type="ChEBI" id="CHEBI:29917"/>
        <dbReference type="ChEBI" id="CHEBI:29961"/>
        <dbReference type="ChEBI" id="CHEBI:57844"/>
        <dbReference type="ChEBI" id="CHEBI:57856"/>
        <dbReference type="ChEBI" id="CHEBI:59789"/>
        <dbReference type="ChEBI" id="CHEBI:64428"/>
        <dbReference type="ChEBI" id="CHEBI:73599"/>
        <dbReference type="EC" id="2.8.4.4"/>
    </reaction>
</comment>
<dbReference type="PATRIC" id="fig|1703779.3.peg.354"/>
<comment type="caution">
    <text evidence="11">The sequence shown here is derived from an EMBL/GenBank/DDBJ whole genome shotgun (WGS) entry which is preliminary data.</text>
</comment>
<dbReference type="SFLD" id="SFLDS00029">
    <property type="entry name" value="Radical_SAM"/>
    <property type="match status" value="1"/>
</dbReference>
<comment type="similarity">
    <text evidence="8">Belongs to the methylthiotransferase family. RimO subfamily.</text>
</comment>
<dbReference type="NCBIfam" id="TIGR00089">
    <property type="entry name" value="MiaB/RimO family radical SAM methylthiotransferase"/>
    <property type="match status" value="1"/>
</dbReference>
<dbReference type="GO" id="GO:0103039">
    <property type="term" value="F:protein methylthiotransferase activity"/>
    <property type="evidence" value="ECO:0007669"/>
    <property type="project" value="UniProtKB-EC"/>
</dbReference>
<evidence type="ECO:0000259" key="9">
    <source>
        <dbReference type="PROSITE" id="PS51449"/>
    </source>
</evidence>
<dbReference type="PANTHER" id="PTHR43837">
    <property type="entry name" value="RIBOSOMAL PROTEIN S12 METHYLTHIOTRANSFERASE RIMO"/>
    <property type="match status" value="1"/>
</dbReference>
<accession>A0A0S8FVZ7</accession>
<evidence type="ECO:0000256" key="3">
    <source>
        <dbReference type="ARBA" id="ARBA00022679"/>
    </source>
</evidence>
<dbReference type="SUPFAM" id="SSF102114">
    <property type="entry name" value="Radical SAM enzymes"/>
    <property type="match status" value="1"/>
</dbReference>
<name>A0A0S8FVZ7_UNCW3</name>
<evidence type="ECO:0000256" key="6">
    <source>
        <dbReference type="ARBA" id="ARBA00023004"/>
    </source>
</evidence>
<feature type="binding site" evidence="8">
    <location>
        <position position="142"/>
    </location>
    <ligand>
        <name>[4Fe-4S] cluster</name>
        <dbReference type="ChEBI" id="CHEBI:49883"/>
        <label>2</label>
        <note>4Fe-4S-S-AdoMet</note>
    </ligand>
</feature>
<keyword evidence="2 8" id="KW-0963">Cytoplasm</keyword>
<feature type="binding site" evidence="8">
    <location>
        <position position="138"/>
    </location>
    <ligand>
        <name>[4Fe-4S] cluster</name>
        <dbReference type="ChEBI" id="CHEBI:49883"/>
        <label>2</label>
        <note>4Fe-4S-S-AdoMet</note>
    </ligand>
</feature>
<dbReference type="SFLD" id="SFLDG01082">
    <property type="entry name" value="B12-binding_domain_containing"/>
    <property type="match status" value="1"/>
</dbReference>
<dbReference type="InterPro" id="IPR023404">
    <property type="entry name" value="rSAM_horseshoe"/>
</dbReference>
<evidence type="ECO:0000313" key="12">
    <source>
        <dbReference type="Proteomes" id="UP000051373"/>
    </source>
</evidence>
<dbReference type="EC" id="2.8.4.4" evidence="8"/>
<dbReference type="EMBL" id="LJUJ01000001">
    <property type="protein sequence ID" value="KPK64848.1"/>
    <property type="molecule type" value="Genomic_DNA"/>
</dbReference>
<dbReference type="Pfam" id="PF00919">
    <property type="entry name" value="UPF0004"/>
    <property type="match status" value="1"/>
</dbReference>
<feature type="binding site" evidence="8">
    <location>
        <position position="80"/>
    </location>
    <ligand>
        <name>[4Fe-4S] cluster</name>
        <dbReference type="ChEBI" id="CHEBI:49883"/>
        <label>1</label>
    </ligand>
</feature>
<keyword evidence="5 8" id="KW-0479">Metal-binding</keyword>
<dbReference type="InterPro" id="IPR058240">
    <property type="entry name" value="rSAM_sf"/>
</dbReference>
<dbReference type="PROSITE" id="PS51918">
    <property type="entry name" value="RADICAL_SAM"/>
    <property type="match status" value="1"/>
</dbReference>
<dbReference type="Gene3D" id="3.40.50.12160">
    <property type="entry name" value="Methylthiotransferase, N-terminal domain"/>
    <property type="match status" value="1"/>
</dbReference>
<dbReference type="GO" id="GO:0051539">
    <property type="term" value="F:4 iron, 4 sulfur cluster binding"/>
    <property type="evidence" value="ECO:0007669"/>
    <property type="project" value="UniProtKB-UniRule"/>
</dbReference>
<keyword evidence="7 8" id="KW-0411">Iron-sulfur</keyword>
<reference evidence="11 12" key="1">
    <citation type="journal article" date="2015" name="Microbiome">
        <title>Genomic resolution of linkages in carbon, nitrogen, and sulfur cycling among widespread estuary sediment bacteria.</title>
        <authorList>
            <person name="Baker B.J."/>
            <person name="Lazar C.S."/>
            <person name="Teske A.P."/>
            <person name="Dick G.J."/>
        </authorList>
    </citation>
    <scope>NUCLEOTIDE SEQUENCE [LARGE SCALE GENOMIC DNA]</scope>
    <source>
        <strain evidence="11">SM23_42</strain>
    </source>
</reference>
<comment type="cofactor">
    <cofactor evidence="8">
        <name>[4Fe-4S] cluster</name>
        <dbReference type="ChEBI" id="CHEBI:49883"/>
    </cofactor>
    <text evidence="8">Binds 2 [4Fe-4S] clusters. One cluster is coordinated with 3 cysteines and an exchangeable S-adenosyl-L-methionine.</text>
</comment>
<evidence type="ECO:0000256" key="8">
    <source>
        <dbReference type="HAMAP-Rule" id="MF_01865"/>
    </source>
</evidence>
<dbReference type="InterPro" id="IPR012340">
    <property type="entry name" value="NA-bd_OB-fold"/>
</dbReference>
<dbReference type="PANTHER" id="PTHR43837:SF1">
    <property type="entry name" value="RIBOSOMAL PROTEIN US12 METHYLTHIOTRANSFERASE RIMO"/>
    <property type="match status" value="1"/>
</dbReference>
<gene>
    <name evidence="8" type="primary">rimO</name>
    <name evidence="11" type="ORF">AMJ83_01355</name>
</gene>
<dbReference type="InterPro" id="IPR005840">
    <property type="entry name" value="Ribosomal_uS12_MeSTrfase_RimO"/>
</dbReference>
<evidence type="ECO:0000256" key="4">
    <source>
        <dbReference type="ARBA" id="ARBA00022691"/>
    </source>
</evidence>
<comment type="function">
    <text evidence="8">Catalyzes the methylthiolation of an aspartic acid residue of ribosomal protein uS12.</text>
</comment>
<dbReference type="STRING" id="1703779.AMJ83_01355"/>
<dbReference type="GO" id="GO:0006400">
    <property type="term" value="P:tRNA modification"/>
    <property type="evidence" value="ECO:0007669"/>
    <property type="project" value="InterPro"/>
</dbReference>
<evidence type="ECO:0000256" key="1">
    <source>
        <dbReference type="ARBA" id="ARBA00022485"/>
    </source>
</evidence>
<evidence type="ECO:0000259" key="10">
    <source>
        <dbReference type="PROSITE" id="PS51918"/>
    </source>
</evidence>
<dbReference type="FunFam" id="3.80.30.20:FF:000001">
    <property type="entry name" value="tRNA-2-methylthio-N(6)-dimethylallyladenosine synthase 2"/>
    <property type="match status" value="1"/>
</dbReference>